<evidence type="ECO:0000256" key="5">
    <source>
        <dbReference type="ARBA" id="ARBA00023136"/>
    </source>
</evidence>
<protein>
    <submittedName>
        <fullName evidence="8">MFS transporter</fullName>
    </submittedName>
</protein>
<gene>
    <name evidence="8" type="ORF">NBRC116598_05330</name>
</gene>
<dbReference type="PROSITE" id="PS50850">
    <property type="entry name" value="MFS"/>
    <property type="match status" value="1"/>
</dbReference>
<feature type="domain" description="Major facilitator superfamily (MFS) profile" evidence="7">
    <location>
        <begin position="21"/>
        <end position="407"/>
    </location>
</feature>
<dbReference type="Proteomes" id="UP001441944">
    <property type="component" value="Unassembled WGS sequence"/>
</dbReference>
<dbReference type="Pfam" id="PF07690">
    <property type="entry name" value="MFS_1"/>
    <property type="match status" value="2"/>
</dbReference>
<comment type="subcellular location">
    <subcellularLocation>
        <location evidence="1">Cell membrane</location>
        <topology evidence="1">Multi-pass membrane protein</topology>
    </subcellularLocation>
</comment>
<feature type="transmembrane region" description="Helical" evidence="6">
    <location>
        <begin position="91"/>
        <end position="108"/>
    </location>
</feature>
<comment type="caution">
    <text evidence="8">The sequence shown here is derived from an EMBL/GenBank/DDBJ whole genome shotgun (WGS) entry which is preliminary data.</text>
</comment>
<feature type="transmembrane region" description="Helical" evidence="6">
    <location>
        <begin position="256"/>
        <end position="274"/>
    </location>
</feature>
<feature type="transmembrane region" description="Helical" evidence="6">
    <location>
        <begin position="381"/>
        <end position="401"/>
    </location>
</feature>
<dbReference type="PANTHER" id="PTHR43124">
    <property type="entry name" value="PURINE EFFLUX PUMP PBUE"/>
    <property type="match status" value="1"/>
</dbReference>
<keyword evidence="5 6" id="KW-0472">Membrane</keyword>
<evidence type="ECO:0000259" key="7">
    <source>
        <dbReference type="PROSITE" id="PS50850"/>
    </source>
</evidence>
<evidence type="ECO:0000256" key="1">
    <source>
        <dbReference type="ARBA" id="ARBA00004651"/>
    </source>
</evidence>
<feature type="transmembrane region" description="Helical" evidence="6">
    <location>
        <begin position="114"/>
        <end position="134"/>
    </location>
</feature>
<evidence type="ECO:0000256" key="4">
    <source>
        <dbReference type="ARBA" id="ARBA00022989"/>
    </source>
</evidence>
<dbReference type="InterPro" id="IPR036259">
    <property type="entry name" value="MFS_trans_sf"/>
</dbReference>
<feature type="transmembrane region" description="Helical" evidence="6">
    <location>
        <begin position="342"/>
        <end position="361"/>
    </location>
</feature>
<feature type="transmembrane region" description="Helical" evidence="6">
    <location>
        <begin position="310"/>
        <end position="330"/>
    </location>
</feature>
<feature type="transmembrane region" description="Helical" evidence="6">
    <location>
        <begin position="146"/>
        <end position="164"/>
    </location>
</feature>
<feature type="transmembrane region" description="Helical" evidence="6">
    <location>
        <begin position="286"/>
        <end position="304"/>
    </location>
</feature>
<evidence type="ECO:0000313" key="9">
    <source>
        <dbReference type="Proteomes" id="UP001441944"/>
    </source>
</evidence>
<feature type="transmembrane region" description="Helical" evidence="6">
    <location>
        <begin position="217"/>
        <end position="236"/>
    </location>
</feature>
<dbReference type="InterPro" id="IPR050189">
    <property type="entry name" value="MFS_Efflux_Transporters"/>
</dbReference>
<feature type="transmembrane region" description="Helical" evidence="6">
    <location>
        <begin position="62"/>
        <end position="79"/>
    </location>
</feature>
<organism evidence="8 9">
    <name type="scientific">Pseudophaeobacter arcticus</name>
    <dbReference type="NCBI Taxonomy" id="385492"/>
    <lineage>
        <taxon>Bacteria</taxon>
        <taxon>Pseudomonadati</taxon>
        <taxon>Pseudomonadota</taxon>
        <taxon>Alphaproteobacteria</taxon>
        <taxon>Rhodobacterales</taxon>
        <taxon>Paracoccaceae</taxon>
        <taxon>Pseudophaeobacter</taxon>
    </lineage>
</organism>
<dbReference type="EMBL" id="BAABWU010000001">
    <property type="protein sequence ID" value="GAA6195089.1"/>
    <property type="molecule type" value="Genomic_DNA"/>
</dbReference>
<accession>A0ABQ0AGT9</accession>
<evidence type="ECO:0000256" key="3">
    <source>
        <dbReference type="ARBA" id="ARBA00022692"/>
    </source>
</evidence>
<evidence type="ECO:0000256" key="2">
    <source>
        <dbReference type="ARBA" id="ARBA00022475"/>
    </source>
</evidence>
<name>A0ABQ0AGT9_9RHOB</name>
<sequence>MLNGRAKQEIYPKGAFEMQAGLIMLCLAYVLSQFFRAFLGVLTTVLGQDIGATPSDLADASGMWFLSFAAMQLPVGWALDHLGPRRTSAWLLFLGGSGGAAVFALATSPFHVSMAMFFIGIGCSPVLMASYYIFARQYPAARFATLAALMLGMGSVGNLVASYPTAFAVEHLGWRATLWTLALASWLVAAGIFLTVQDPAKPEGGQKGSVLELLKMPVLWAIFPLMFVCYAPSGALRGLWIGPYLTDVYGLSTGEVGLAALVMGVAMVAGTFAYGPLDRIFGSRKWVIFTGNALGVLAMVALMSVTGAPIWMPIAVMAFVGFVGGSFPVIIAHGRAFVPPHLVGRGVTLLNFFGIGGVGIMQFASGRLHSNMAGAAPAAPYLAIFGFFALSLAVGCVIYLFSRDRLD</sequence>
<dbReference type="InterPro" id="IPR011701">
    <property type="entry name" value="MFS"/>
</dbReference>
<feature type="transmembrane region" description="Helical" evidence="6">
    <location>
        <begin position="176"/>
        <end position="196"/>
    </location>
</feature>
<reference evidence="8 9" key="1">
    <citation type="submission" date="2024-04" db="EMBL/GenBank/DDBJ databases">
        <title>Draft genome sequence of Pseudophaeobacter arcticus NBRC 116598.</title>
        <authorList>
            <person name="Miyakawa T."/>
            <person name="Kusuya Y."/>
            <person name="Miura T."/>
        </authorList>
    </citation>
    <scope>NUCLEOTIDE SEQUENCE [LARGE SCALE GENOMIC DNA]</scope>
    <source>
        <strain evidence="8 9">SU-CL00105</strain>
    </source>
</reference>
<dbReference type="InterPro" id="IPR020846">
    <property type="entry name" value="MFS_dom"/>
</dbReference>
<keyword evidence="9" id="KW-1185">Reference proteome</keyword>
<keyword evidence="4 6" id="KW-1133">Transmembrane helix</keyword>
<feature type="transmembrane region" description="Helical" evidence="6">
    <location>
        <begin position="21"/>
        <end position="42"/>
    </location>
</feature>
<keyword evidence="3 6" id="KW-0812">Transmembrane</keyword>
<proteinExistence type="predicted"/>
<dbReference type="Gene3D" id="1.20.1250.20">
    <property type="entry name" value="MFS general substrate transporter like domains"/>
    <property type="match status" value="2"/>
</dbReference>
<evidence type="ECO:0000313" key="8">
    <source>
        <dbReference type="EMBL" id="GAA6195089.1"/>
    </source>
</evidence>
<dbReference type="SUPFAM" id="SSF103473">
    <property type="entry name" value="MFS general substrate transporter"/>
    <property type="match status" value="1"/>
</dbReference>
<keyword evidence="2" id="KW-1003">Cell membrane</keyword>
<dbReference type="PANTHER" id="PTHR43124:SF3">
    <property type="entry name" value="CHLORAMPHENICOL EFFLUX PUMP RV0191"/>
    <property type="match status" value="1"/>
</dbReference>
<evidence type="ECO:0000256" key="6">
    <source>
        <dbReference type="SAM" id="Phobius"/>
    </source>
</evidence>